<evidence type="ECO:0000256" key="10">
    <source>
        <dbReference type="ARBA" id="ARBA00023315"/>
    </source>
</evidence>
<feature type="domain" description="Phospholipid/glycerol acyltransferase" evidence="13">
    <location>
        <begin position="78"/>
        <end position="192"/>
    </location>
</feature>
<name>A0AAP2E0K9_9BACT</name>
<comment type="pathway">
    <text evidence="2">Phospholipid metabolism; CDP-diacylglycerol biosynthesis; CDP-diacylglycerol from sn-glycerol 3-phosphate: step 2/3.</text>
</comment>
<dbReference type="GO" id="GO:0003841">
    <property type="term" value="F:1-acylglycerol-3-phosphate O-acyltransferase activity"/>
    <property type="evidence" value="ECO:0007669"/>
    <property type="project" value="UniProtKB-UniRule"/>
</dbReference>
<evidence type="ECO:0000256" key="1">
    <source>
        <dbReference type="ARBA" id="ARBA00001141"/>
    </source>
</evidence>
<feature type="transmembrane region" description="Helical" evidence="12">
    <location>
        <begin position="12"/>
        <end position="37"/>
    </location>
</feature>
<gene>
    <name evidence="14" type="ORF">KK062_21630</name>
</gene>
<keyword evidence="9 11" id="KW-0443">Lipid metabolism</keyword>
<evidence type="ECO:0000256" key="5">
    <source>
        <dbReference type="ARBA" id="ARBA00013211"/>
    </source>
</evidence>
<keyword evidence="11" id="KW-0594">Phospholipid biosynthesis</keyword>
<dbReference type="NCBIfam" id="TIGR00530">
    <property type="entry name" value="AGP_acyltrn"/>
    <property type="match status" value="1"/>
</dbReference>
<keyword evidence="12" id="KW-0472">Membrane</keyword>
<dbReference type="Pfam" id="PF01553">
    <property type="entry name" value="Acyltransferase"/>
    <property type="match status" value="1"/>
</dbReference>
<dbReference type="InterPro" id="IPR004552">
    <property type="entry name" value="AGP_acyltrans"/>
</dbReference>
<evidence type="ECO:0000256" key="11">
    <source>
        <dbReference type="RuleBase" id="RU361267"/>
    </source>
</evidence>
<dbReference type="SUPFAM" id="SSF69593">
    <property type="entry name" value="Glycerol-3-phosphate (1)-acyltransferase"/>
    <property type="match status" value="1"/>
</dbReference>
<evidence type="ECO:0000256" key="6">
    <source>
        <dbReference type="ARBA" id="ARBA00016139"/>
    </source>
</evidence>
<evidence type="ECO:0000313" key="15">
    <source>
        <dbReference type="Proteomes" id="UP001319080"/>
    </source>
</evidence>
<evidence type="ECO:0000256" key="8">
    <source>
        <dbReference type="ARBA" id="ARBA00022679"/>
    </source>
</evidence>
<evidence type="ECO:0000256" key="2">
    <source>
        <dbReference type="ARBA" id="ARBA00004728"/>
    </source>
</evidence>
<dbReference type="RefSeq" id="WP_254086434.1">
    <property type="nucleotide sequence ID" value="NZ_JAHESE010000027.1"/>
</dbReference>
<dbReference type="GO" id="GO:0016020">
    <property type="term" value="C:membrane"/>
    <property type="evidence" value="ECO:0007669"/>
    <property type="project" value="InterPro"/>
</dbReference>
<protein>
    <recommendedName>
        <fullName evidence="6 11">1-acyl-sn-glycerol-3-phosphate acyltransferase</fullName>
        <ecNumber evidence="5 11">2.3.1.51</ecNumber>
    </recommendedName>
</protein>
<feature type="transmembrane region" description="Helical" evidence="12">
    <location>
        <begin position="43"/>
        <end position="64"/>
    </location>
</feature>
<evidence type="ECO:0000256" key="9">
    <source>
        <dbReference type="ARBA" id="ARBA00023098"/>
    </source>
</evidence>
<evidence type="ECO:0000256" key="4">
    <source>
        <dbReference type="ARBA" id="ARBA00008655"/>
    </source>
</evidence>
<evidence type="ECO:0000259" key="13">
    <source>
        <dbReference type="SMART" id="SM00563"/>
    </source>
</evidence>
<comment type="pathway">
    <text evidence="3">Lipid metabolism.</text>
</comment>
<dbReference type="Proteomes" id="UP001319080">
    <property type="component" value="Unassembled WGS sequence"/>
</dbReference>
<evidence type="ECO:0000256" key="12">
    <source>
        <dbReference type="SAM" id="Phobius"/>
    </source>
</evidence>
<dbReference type="PANTHER" id="PTHR10434:SF64">
    <property type="entry name" value="1-ACYL-SN-GLYCEROL-3-PHOSPHATE ACYLTRANSFERASE-RELATED"/>
    <property type="match status" value="1"/>
</dbReference>
<keyword evidence="8 11" id="KW-0808">Transferase</keyword>
<evidence type="ECO:0000313" key="14">
    <source>
        <dbReference type="EMBL" id="MBT1710858.1"/>
    </source>
</evidence>
<keyword evidence="12" id="KW-1133">Transmembrane helix</keyword>
<dbReference type="EC" id="2.3.1.51" evidence="5 11"/>
<dbReference type="SMART" id="SM00563">
    <property type="entry name" value="PlsC"/>
    <property type="match status" value="1"/>
</dbReference>
<comment type="similarity">
    <text evidence="4 11">Belongs to the 1-acyl-sn-glycerol-3-phosphate acyltransferase family.</text>
</comment>
<comment type="domain">
    <text evidence="11">The HXXXXD motif is essential for acyltransferase activity and may constitute the binding site for the phosphate moiety of the glycerol-3-phosphate.</text>
</comment>
<keyword evidence="15" id="KW-1185">Reference proteome</keyword>
<proteinExistence type="inferred from homology"/>
<sequence>MKVIRFILLTLYKVWVFLVFTVFMLILLPGIVVPFMLGQRFGNIGYAFLYAWSWIFSQLTFIRYEFYGTENFKRGASYIYVSNHTSFLDIPGIRMIIPGQFRPLAKKELKKIPVFGWIAQAATIIVDRSSPESRKRSIDRLKMFLKQGISILIFAEGTQNRSKDLLQPFKDGAFRIAVDTQQPIMPMVVLGAGPLMPPGTIDLRPGTIRIYVGEPIETTGLTTANTVALKDKVFAIMYDMIVKNTPVKK</sequence>
<comment type="caution">
    <text evidence="14">The sequence shown here is derived from an EMBL/GenBank/DDBJ whole genome shotgun (WGS) entry which is preliminary data.</text>
</comment>
<accession>A0AAP2E0K9</accession>
<dbReference type="EMBL" id="JAHESE010000027">
    <property type="protein sequence ID" value="MBT1710858.1"/>
    <property type="molecule type" value="Genomic_DNA"/>
</dbReference>
<dbReference type="PANTHER" id="PTHR10434">
    <property type="entry name" value="1-ACYL-SN-GLYCEROL-3-PHOSPHATE ACYLTRANSFERASE"/>
    <property type="match status" value="1"/>
</dbReference>
<organism evidence="14 15">
    <name type="scientific">Dawidia cretensis</name>
    <dbReference type="NCBI Taxonomy" id="2782350"/>
    <lineage>
        <taxon>Bacteria</taxon>
        <taxon>Pseudomonadati</taxon>
        <taxon>Bacteroidota</taxon>
        <taxon>Cytophagia</taxon>
        <taxon>Cytophagales</taxon>
        <taxon>Chryseotaleaceae</taxon>
        <taxon>Dawidia</taxon>
    </lineage>
</organism>
<keyword evidence="12" id="KW-0812">Transmembrane</keyword>
<keyword evidence="11" id="KW-1208">Phospholipid metabolism</keyword>
<comment type="catalytic activity">
    <reaction evidence="1 11">
        <text>a 1-acyl-sn-glycero-3-phosphate + an acyl-CoA = a 1,2-diacyl-sn-glycero-3-phosphate + CoA</text>
        <dbReference type="Rhea" id="RHEA:19709"/>
        <dbReference type="ChEBI" id="CHEBI:57287"/>
        <dbReference type="ChEBI" id="CHEBI:57970"/>
        <dbReference type="ChEBI" id="CHEBI:58342"/>
        <dbReference type="ChEBI" id="CHEBI:58608"/>
        <dbReference type="EC" id="2.3.1.51"/>
    </reaction>
</comment>
<dbReference type="CDD" id="cd07989">
    <property type="entry name" value="LPLAT_AGPAT-like"/>
    <property type="match status" value="1"/>
</dbReference>
<evidence type="ECO:0000256" key="3">
    <source>
        <dbReference type="ARBA" id="ARBA00005189"/>
    </source>
</evidence>
<dbReference type="GO" id="GO:0006654">
    <property type="term" value="P:phosphatidic acid biosynthetic process"/>
    <property type="evidence" value="ECO:0007669"/>
    <property type="project" value="TreeGrafter"/>
</dbReference>
<evidence type="ECO:0000256" key="7">
    <source>
        <dbReference type="ARBA" id="ARBA00022516"/>
    </source>
</evidence>
<reference evidence="14 15" key="1">
    <citation type="submission" date="2021-05" db="EMBL/GenBank/DDBJ databases">
        <title>A Polyphasic approach of four new species of the genus Ohtaekwangia: Ohtaekwangia histidinii sp. nov., Ohtaekwangia cretensis sp. nov., Ohtaekwangia indiensis sp. nov., Ohtaekwangia reichenbachii sp. nov. from diverse environment.</title>
        <authorList>
            <person name="Octaviana S."/>
        </authorList>
    </citation>
    <scope>NUCLEOTIDE SEQUENCE [LARGE SCALE GENOMIC DNA]</scope>
    <source>
        <strain evidence="14 15">PWU5</strain>
    </source>
</reference>
<keyword evidence="10 11" id="KW-0012">Acyltransferase</keyword>
<dbReference type="InterPro" id="IPR002123">
    <property type="entry name" value="Plipid/glycerol_acylTrfase"/>
</dbReference>
<dbReference type="AlphaFoldDB" id="A0AAP2E0K9"/>
<keyword evidence="7 11" id="KW-0444">Lipid biosynthesis</keyword>